<dbReference type="PANTHER" id="PTHR45663">
    <property type="entry name" value="GEO12009P1"/>
    <property type="match status" value="1"/>
</dbReference>
<dbReference type="FunFam" id="3.40.30.10:FF:000001">
    <property type="entry name" value="Thioredoxin"/>
    <property type="match status" value="1"/>
</dbReference>
<gene>
    <name evidence="10" type="ORF">FSW04_00535</name>
</gene>
<dbReference type="Pfam" id="PF00085">
    <property type="entry name" value="Thioredoxin"/>
    <property type="match status" value="1"/>
</dbReference>
<evidence type="ECO:0000256" key="4">
    <source>
        <dbReference type="ARBA" id="ARBA00023157"/>
    </source>
</evidence>
<dbReference type="PRINTS" id="PR00421">
    <property type="entry name" value="THIOREDOXIN"/>
</dbReference>
<evidence type="ECO:0000256" key="2">
    <source>
        <dbReference type="ARBA" id="ARBA00022448"/>
    </source>
</evidence>
<reference evidence="10 11" key="1">
    <citation type="journal article" date="2018" name="J. Microbiol.">
        <title>Baekduia soli gen. nov., sp. nov., a novel bacterium isolated from the soil of Baekdu Mountain and proposal of a novel family name, Baekduiaceae fam. nov.</title>
        <authorList>
            <person name="An D.S."/>
            <person name="Siddiqi M.Z."/>
            <person name="Kim K.H."/>
            <person name="Yu H.S."/>
            <person name="Im W.T."/>
        </authorList>
    </citation>
    <scope>NUCLEOTIDE SEQUENCE [LARGE SCALE GENOMIC DNA]</scope>
    <source>
        <strain evidence="10 11">BR7-21</strain>
    </source>
</reference>
<dbReference type="PANTHER" id="PTHR45663:SF11">
    <property type="entry name" value="GEO12009P1"/>
    <property type="match status" value="1"/>
</dbReference>
<evidence type="ECO:0000259" key="9">
    <source>
        <dbReference type="PROSITE" id="PS51352"/>
    </source>
</evidence>
<evidence type="ECO:0000256" key="3">
    <source>
        <dbReference type="ARBA" id="ARBA00022982"/>
    </source>
</evidence>
<dbReference type="KEGG" id="bsol:FSW04_00535"/>
<dbReference type="InterPro" id="IPR036249">
    <property type="entry name" value="Thioredoxin-like_sf"/>
</dbReference>
<dbReference type="InterPro" id="IPR017937">
    <property type="entry name" value="Thioredoxin_CS"/>
</dbReference>
<evidence type="ECO:0000256" key="5">
    <source>
        <dbReference type="ARBA" id="ARBA00023284"/>
    </source>
</evidence>
<name>A0A5B8TZQ1_9ACTN</name>
<evidence type="ECO:0000313" key="11">
    <source>
        <dbReference type="Proteomes" id="UP000321805"/>
    </source>
</evidence>
<dbReference type="PROSITE" id="PS51352">
    <property type="entry name" value="THIOREDOXIN_2"/>
    <property type="match status" value="1"/>
</dbReference>
<evidence type="ECO:0000256" key="7">
    <source>
        <dbReference type="PIRSR" id="PIRSR000077-1"/>
    </source>
</evidence>
<feature type="active site" description="Nucleophile" evidence="7">
    <location>
        <position position="38"/>
    </location>
</feature>
<keyword evidence="3" id="KW-0249">Electron transport</keyword>
<feature type="site" description="Deprotonates C-terminal active site Cys" evidence="7">
    <location>
        <position position="29"/>
    </location>
</feature>
<feature type="disulfide bond" description="Redox-active" evidence="8">
    <location>
        <begin position="35"/>
        <end position="38"/>
    </location>
</feature>
<dbReference type="PIRSF" id="PIRSF000077">
    <property type="entry name" value="Thioredoxin"/>
    <property type="match status" value="1"/>
</dbReference>
<dbReference type="CDD" id="cd02947">
    <property type="entry name" value="TRX_family"/>
    <property type="match status" value="1"/>
</dbReference>
<dbReference type="AlphaFoldDB" id="A0A5B8TZQ1"/>
<feature type="active site" description="Nucleophile" evidence="7">
    <location>
        <position position="35"/>
    </location>
</feature>
<dbReference type="Gene3D" id="3.40.30.10">
    <property type="entry name" value="Glutaredoxin"/>
    <property type="match status" value="1"/>
</dbReference>
<dbReference type="OrthoDB" id="9790390at2"/>
<dbReference type="SUPFAM" id="SSF52833">
    <property type="entry name" value="Thioredoxin-like"/>
    <property type="match status" value="1"/>
</dbReference>
<dbReference type="GO" id="GO:0015035">
    <property type="term" value="F:protein-disulfide reductase activity"/>
    <property type="evidence" value="ECO:0007669"/>
    <property type="project" value="InterPro"/>
</dbReference>
<dbReference type="PROSITE" id="PS00194">
    <property type="entry name" value="THIOREDOXIN_1"/>
    <property type="match status" value="1"/>
</dbReference>
<evidence type="ECO:0000256" key="1">
    <source>
        <dbReference type="ARBA" id="ARBA00008987"/>
    </source>
</evidence>
<feature type="site" description="Contributes to redox potential value" evidence="7">
    <location>
        <position position="37"/>
    </location>
</feature>
<organism evidence="10 11">
    <name type="scientific">Baekduia soli</name>
    <dbReference type="NCBI Taxonomy" id="496014"/>
    <lineage>
        <taxon>Bacteria</taxon>
        <taxon>Bacillati</taxon>
        <taxon>Actinomycetota</taxon>
        <taxon>Thermoleophilia</taxon>
        <taxon>Solirubrobacterales</taxon>
        <taxon>Baekduiaceae</taxon>
        <taxon>Baekduia</taxon>
    </lineage>
</organism>
<comment type="similarity">
    <text evidence="1 6">Belongs to the thioredoxin family.</text>
</comment>
<evidence type="ECO:0000256" key="6">
    <source>
        <dbReference type="PIRNR" id="PIRNR000077"/>
    </source>
</evidence>
<evidence type="ECO:0000313" key="10">
    <source>
        <dbReference type="EMBL" id="QEC46203.1"/>
    </source>
</evidence>
<keyword evidence="5 8" id="KW-0676">Redox-active center</keyword>
<protein>
    <recommendedName>
        <fullName evidence="6">Thioredoxin</fullName>
    </recommendedName>
</protein>
<dbReference type="InterPro" id="IPR013766">
    <property type="entry name" value="Thioredoxin_domain"/>
</dbReference>
<keyword evidence="4 8" id="KW-1015">Disulfide bond</keyword>
<accession>A0A5B8TZQ1</accession>
<sequence>MPTTTSVTQITDVDFAAQVLESDVPVLVDFWASWCGPCRVMHPILDELARERPGLRIVSLDVEAHPLSAARHGVLAMPTFLLFRDGAPVLRLVGARPRRRLERELDEVLGT</sequence>
<proteinExistence type="inferred from homology"/>
<dbReference type="InterPro" id="IPR005746">
    <property type="entry name" value="Thioredoxin"/>
</dbReference>
<keyword evidence="2" id="KW-0813">Transport</keyword>
<keyword evidence="11" id="KW-1185">Reference proteome</keyword>
<dbReference type="GO" id="GO:0045454">
    <property type="term" value="P:cell redox homeostasis"/>
    <property type="evidence" value="ECO:0007669"/>
    <property type="project" value="TreeGrafter"/>
</dbReference>
<dbReference type="EMBL" id="CP042430">
    <property type="protein sequence ID" value="QEC46203.1"/>
    <property type="molecule type" value="Genomic_DNA"/>
</dbReference>
<dbReference type="GO" id="GO:0005829">
    <property type="term" value="C:cytosol"/>
    <property type="evidence" value="ECO:0007669"/>
    <property type="project" value="TreeGrafter"/>
</dbReference>
<feature type="domain" description="Thioredoxin" evidence="9">
    <location>
        <begin position="1"/>
        <end position="110"/>
    </location>
</feature>
<feature type="site" description="Contributes to redox potential value" evidence="7">
    <location>
        <position position="36"/>
    </location>
</feature>
<dbReference type="Proteomes" id="UP000321805">
    <property type="component" value="Chromosome"/>
</dbReference>
<dbReference type="RefSeq" id="WP_146915154.1">
    <property type="nucleotide sequence ID" value="NZ_CP042430.1"/>
</dbReference>
<evidence type="ECO:0000256" key="8">
    <source>
        <dbReference type="PIRSR" id="PIRSR000077-4"/>
    </source>
</evidence>